<dbReference type="EMBL" id="LSRX01000537">
    <property type="protein sequence ID" value="OLP94570.1"/>
    <property type="molecule type" value="Genomic_DNA"/>
</dbReference>
<accession>A0A1Q9DHJ1</accession>
<comment type="caution">
    <text evidence="1">The sequence shown here is derived from an EMBL/GenBank/DDBJ whole genome shotgun (WGS) entry which is preliminary data.</text>
</comment>
<organism evidence="1 2">
    <name type="scientific">Symbiodinium microadriaticum</name>
    <name type="common">Dinoflagellate</name>
    <name type="synonym">Zooxanthella microadriatica</name>
    <dbReference type="NCBI Taxonomy" id="2951"/>
    <lineage>
        <taxon>Eukaryota</taxon>
        <taxon>Sar</taxon>
        <taxon>Alveolata</taxon>
        <taxon>Dinophyceae</taxon>
        <taxon>Suessiales</taxon>
        <taxon>Symbiodiniaceae</taxon>
        <taxon>Symbiodinium</taxon>
    </lineage>
</organism>
<reference evidence="1 2" key="1">
    <citation type="submission" date="2016-02" db="EMBL/GenBank/DDBJ databases">
        <title>Genome analysis of coral dinoflagellate symbionts highlights evolutionary adaptations to a symbiotic lifestyle.</title>
        <authorList>
            <person name="Aranda M."/>
            <person name="Li Y."/>
            <person name="Liew Y.J."/>
            <person name="Baumgarten S."/>
            <person name="Simakov O."/>
            <person name="Wilson M."/>
            <person name="Piel J."/>
            <person name="Ashoor H."/>
            <person name="Bougouffa S."/>
            <person name="Bajic V.B."/>
            <person name="Ryu T."/>
            <person name="Ravasi T."/>
            <person name="Bayer T."/>
            <person name="Micklem G."/>
            <person name="Kim H."/>
            <person name="Bhak J."/>
            <person name="Lajeunesse T.C."/>
            <person name="Voolstra C.R."/>
        </authorList>
    </citation>
    <scope>NUCLEOTIDE SEQUENCE [LARGE SCALE GENOMIC DNA]</scope>
    <source>
        <strain evidence="1 2">CCMP2467</strain>
    </source>
</reference>
<evidence type="ECO:0000313" key="1">
    <source>
        <dbReference type="EMBL" id="OLP94570.1"/>
    </source>
</evidence>
<dbReference type="AlphaFoldDB" id="A0A1Q9DHJ1"/>
<name>A0A1Q9DHJ1_SYMMI</name>
<sequence>MSAGLLFVDLQSAYYAVIRETVLGGGLSDRPLGEVASALGLDSDDLQLLKHYAEDEPVLQQQDACPMLLAMARELHRQTWFVLAGDSQSHIVIGAVIAVMQMARPALPPQPRKSTEELRSGRRR</sequence>
<proteinExistence type="predicted"/>
<evidence type="ECO:0000313" key="2">
    <source>
        <dbReference type="Proteomes" id="UP000186817"/>
    </source>
</evidence>
<dbReference type="Proteomes" id="UP000186817">
    <property type="component" value="Unassembled WGS sequence"/>
</dbReference>
<keyword evidence="2" id="KW-1185">Reference proteome</keyword>
<gene>
    <name evidence="1" type="ORF">AK812_SmicGene23401</name>
</gene>
<protein>
    <submittedName>
        <fullName evidence="1">Uncharacterized protein</fullName>
    </submittedName>
</protein>